<dbReference type="InterPro" id="IPR037401">
    <property type="entry name" value="SnoaL-like"/>
</dbReference>
<evidence type="ECO:0000256" key="1">
    <source>
        <dbReference type="ARBA" id="ARBA00009570"/>
    </source>
</evidence>
<evidence type="ECO:0000313" key="4">
    <source>
        <dbReference type="EMBL" id="GAO00210.1"/>
    </source>
</evidence>
<dbReference type="SUPFAM" id="SSF54427">
    <property type="entry name" value="NTF2-like"/>
    <property type="match status" value="1"/>
</dbReference>
<proteinExistence type="inferred from homology"/>
<protein>
    <submittedName>
        <fullName evidence="4">Aromatic oxygenase small subunit</fullName>
    </submittedName>
</protein>
<accession>A0A0D6Q9X1</accession>
<evidence type="ECO:0000313" key="5">
    <source>
        <dbReference type="Proteomes" id="UP000032683"/>
    </source>
</evidence>
<comment type="similarity">
    <text evidence="1">Belongs to the bacterial ring-hydroxylating dioxygenase beta subunit family.</text>
</comment>
<reference evidence="4 5" key="1">
    <citation type="submission" date="2012-11" db="EMBL/GenBank/DDBJ databases">
        <title>Whole genome sequence of Gluconacetobacter xylinus NBRC 13693.</title>
        <authorList>
            <person name="Azuma Y."/>
            <person name="Higashiura N."/>
            <person name="Hirakawa H."/>
            <person name="Matsushita K."/>
        </authorList>
    </citation>
    <scope>NUCLEOTIDE SEQUENCE [LARGE SCALE GENOMIC DNA]</scope>
    <source>
        <strain evidence="4 5">NBRC 13693</strain>
    </source>
</reference>
<name>A0A0D6Q9X1_KOMXY</name>
<organism evidence="4 5">
    <name type="scientific">Komagataeibacter xylinus NBRC 13693</name>
    <dbReference type="NCBI Taxonomy" id="1234668"/>
    <lineage>
        <taxon>Bacteria</taxon>
        <taxon>Pseudomonadati</taxon>
        <taxon>Pseudomonadota</taxon>
        <taxon>Alphaproteobacteria</taxon>
        <taxon>Acetobacterales</taxon>
        <taxon>Acetobacteraceae</taxon>
        <taxon>Komagataeibacter</taxon>
    </lineage>
</organism>
<dbReference type="InterPro" id="IPR032710">
    <property type="entry name" value="NTF2-like_dom_sf"/>
</dbReference>
<evidence type="ECO:0000259" key="3">
    <source>
        <dbReference type="Pfam" id="PF13577"/>
    </source>
</evidence>
<dbReference type="AlphaFoldDB" id="A0A0D6Q9X1"/>
<dbReference type="InterPro" id="IPR000391">
    <property type="entry name" value="Rng_hydr_dOase-bsu"/>
</dbReference>
<comment type="caution">
    <text evidence="4">The sequence shown here is derived from an EMBL/GenBank/DDBJ whole genome shotgun (WGS) entry which is preliminary data.</text>
</comment>
<dbReference type="Gene3D" id="3.10.450.50">
    <property type="match status" value="1"/>
</dbReference>
<sequence>MNAICGISPEMHLEVTMLFEEYGRLLDADRLEDWTTLFLPDCLYEIISRENVEQNLPLSLMLCDSRDMLDDRVYSLREANVFNIHYDCHIIGPVRVTAQDGMWTATAAYSLFQSIQAGETRLFSVGRYHAELKRVDGVLRIAKMRVLVDTGAILTLLATPI</sequence>
<dbReference type="Pfam" id="PF13577">
    <property type="entry name" value="SnoaL_4"/>
    <property type="match status" value="1"/>
</dbReference>
<dbReference type="GeneID" id="79188343"/>
<dbReference type="CDD" id="cd00667">
    <property type="entry name" value="ring_hydroxylating_dioxygenases_beta"/>
    <property type="match status" value="1"/>
</dbReference>
<dbReference type="GO" id="GO:0016491">
    <property type="term" value="F:oxidoreductase activity"/>
    <property type="evidence" value="ECO:0007669"/>
    <property type="project" value="UniProtKB-KW"/>
</dbReference>
<dbReference type="Proteomes" id="UP000032683">
    <property type="component" value="Unassembled WGS sequence"/>
</dbReference>
<feature type="domain" description="SnoaL-like" evidence="3">
    <location>
        <begin position="13"/>
        <end position="145"/>
    </location>
</feature>
<dbReference type="EMBL" id="BANJ01000042">
    <property type="protein sequence ID" value="GAO00210.1"/>
    <property type="molecule type" value="Genomic_DNA"/>
</dbReference>
<keyword evidence="2" id="KW-0560">Oxidoreductase</keyword>
<dbReference type="RefSeq" id="WP_010515319.1">
    <property type="nucleotide sequence ID" value="NZ_BANJ01000042.1"/>
</dbReference>
<gene>
    <name evidence="4" type="ORF">Gxy13693_042_044</name>
</gene>
<evidence type="ECO:0000256" key="2">
    <source>
        <dbReference type="ARBA" id="ARBA00023002"/>
    </source>
</evidence>